<dbReference type="Proteomes" id="UP000887578">
    <property type="component" value="Unplaced"/>
</dbReference>
<reference evidence="2" key="1">
    <citation type="submission" date="2022-11" db="UniProtKB">
        <authorList>
            <consortium name="WormBaseParasite"/>
        </authorList>
    </citation>
    <scope>IDENTIFICATION</scope>
</reference>
<evidence type="ECO:0000313" key="2">
    <source>
        <dbReference type="WBParaSite" id="PDA_v2.g6634.t1"/>
    </source>
</evidence>
<organism evidence="1 2">
    <name type="scientific">Panagrolaimus davidi</name>
    <dbReference type="NCBI Taxonomy" id="227884"/>
    <lineage>
        <taxon>Eukaryota</taxon>
        <taxon>Metazoa</taxon>
        <taxon>Ecdysozoa</taxon>
        <taxon>Nematoda</taxon>
        <taxon>Chromadorea</taxon>
        <taxon>Rhabditida</taxon>
        <taxon>Tylenchina</taxon>
        <taxon>Panagrolaimomorpha</taxon>
        <taxon>Panagrolaimoidea</taxon>
        <taxon>Panagrolaimidae</taxon>
        <taxon>Panagrolaimus</taxon>
    </lineage>
</organism>
<name>A0A914QSX9_9BILA</name>
<evidence type="ECO:0000313" key="1">
    <source>
        <dbReference type="Proteomes" id="UP000887578"/>
    </source>
</evidence>
<dbReference type="AlphaFoldDB" id="A0A914QSX9"/>
<proteinExistence type="predicted"/>
<sequence length="203" mass="23223">MYTDGLKIASSSNKELWVLGFTLLDLPMKIRFSQSNFVYLAMWYSEFKPPWQIFSNEMNKQLNDGIKIENIFHDFKVLQVNADMPARAIVLNCKQCGYTPCLRCDVVGTRTGNLIQLSNRETLKATASSYQNLLKQSLSDEQRKTDEQNSVKGKSAFDQILRIPECITGDIMHSGYYGPLKNDFAEILKIKSVRKAFDESIEK</sequence>
<dbReference type="WBParaSite" id="PDA_v2.g6634.t1">
    <property type="protein sequence ID" value="PDA_v2.g6634.t1"/>
    <property type="gene ID" value="PDA_v2.g6634"/>
</dbReference>
<accession>A0A914QSX9</accession>
<protein>
    <submittedName>
        <fullName evidence="2">Uncharacterized protein</fullName>
    </submittedName>
</protein>
<keyword evidence="1" id="KW-1185">Reference proteome</keyword>